<reference evidence="2" key="1">
    <citation type="journal article" date="2019" name="Int. J. Syst. Evol. Microbiol.">
        <title>The Global Catalogue of Microorganisms (GCM) 10K type strain sequencing project: providing services to taxonomists for standard genome sequencing and annotation.</title>
        <authorList>
            <consortium name="The Broad Institute Genomics Platform"/>
            <consortium name="The Broad Institute Genome Sequencing Center for Infectious Disease"/>
            <person name="Wu L."/>
            <person name="Ma J."/>
        </authorList>
    </citation>
    <scope>NUCLEOTIDE SEQUENCE [LARGE SCALE GENOMIC DNA]</scope>
    <source>
        <strain evidence="2">JCM 17498</strain>
    </source>
</reference>
<keyword evidence="2" id="KW-1185">Reference proteome</keyword>
<evidence type="ECO:0000313" key="1">
    <source>
        <dbReference type="EMBL" id="GAA3713979.1"/>
    </source>
</evidence>
<protein>
    <submittedName>
        <fullName evidence="1">Uncharacterized protein</fullName>
    </submittedName>
</protein>
<accession>A0ABP7E6D5</accession>
<name>A0ABP7E6D5_9SPHN</name>
<sequence length="236" mass="24179">MDNVTRERPANTASLMAAIVAVEGSARHGHLRYLLGPQPSRRDLADAVHALCLIHGTRPGPVDMAVAQRAQPEADSWLTAVAAGFVGERAALVRLTAVVGPLPSTPGQAAFEAAVTGIGQALSTLATSSRTGCATGAVAALVGDWQAVRAILVAAAVDCGIALPDPILPPGAVTAAAITALGENAAAERAMAFGARQLLAQHHGLWTLMQTRAAARDQLYPQGQDYSPRMFAGSPA</sequence>
<proteinExistence type="predicted"/>
<dbReference type="Pfam" id="PF22391">
    <property type="entry name" value="DUF6975"/>
    <property type="match status" value="1"/>
</dbReference>
<dbReference type="InterPro" id="IPR054248">
    <property type="entry name" value="DUF6975"/>
</dbReference>
<evidence type="ECO:0000313" key="2">
    <source>
        <dbReference type="Proteomes" id="UP001500523"/>
    </source>
</evidence>
<organism evidence="1 2">
    <name type="scientific">Sphingomonas cynarae</name>
    <dbReference type="NCBI Taxonomy" id="930197"/>
    <lineage>
        <taxon>Bacteria</taxon>
        <taxon>Pseudomonadati</taxon>
        <taxon>Pseudomonadota</taxon>
        <taxon>Alphaproteobacteria</taxon>
        <taxon>Sphingomonadales</taxon>
        <taxon>Sphingomonadaceae</taxon>
        <taxon>Sphingomonas</taxon>
    </lineage>
</organism>
<dbReference type="EMBL" id="BAABBF010000005">
    <property type="protein sequence ID" value="GAA3713979.1"/>
    <property type="molecule type" value="Genomic_DNA"/>
</dbReference>
<dbReference type="Proteomes" id="UP001500523">
    <property type="component" value="Unassembled WGS sequence"/>
</dbReference>
<comment type="caution">
    <text evidence="1">The sequence shown here is derived from an EMBL/GenBank/DDBJ whole genome shotgun (WGS) entry which is preliminary data.</text>
</comment>
<gene>
    <name evidence="1" type="ORF">GCM10022268_23430</name>
</gene>